<evidence type="ECO:0000313" key="1">
    <source>
        <dbReference type="EMBL" id="EDW80882.2"/>
    </source>
</evidence>
<organism evidence="1 2">
    <name type="scientific">Drosophila willistoni</name>
    <name type="common">Fruit fly</name>
    <dbReference type="NCBI Taxonomy" id="7260"/>
    <lineage>
        <taxon>Eukaryota</taxon>
        <taxon>Metazoa</taxon>
        <taxon>Ecdysozoa</taxon>
        <taxon>Arthropoda</taxon>
        <taxon>Hexapoda</taxon>
        <taxon>Insecta</taxon>
        <taxon>Pterygota</taxon>
        <taxon>Neoptera</taxon>
        <taxon>Endopterygota</taxon>
        <taxon>Diptera</taxon>
        <taxon>Brachycera</taxon>
        <taxon>Muscomorpha</taxon>
        <taxon>Ephydroidea</taxon>
        <taxon>Drosophilidae</taxon>
        <taxon>Drosophila</taxon>
        <taxon>Sophophora</taxon>
    </lineage>
</organism>
<dbReference type="InParanoid" id="B4NAR8"/>
<dbReference type="Proteomes" id="UP000007798">
    <property type="component" value="Unassembled WGS sequence"/>
</dbReference>
<sequence length="262" mass="29499">MNETSSAVSISQTSQTENDFTKDQTIQATFSMSSADSLINRISQTKNIYVNDQAIQTSGSRTRDQLNQTCSVTILSNQSIQTAIKEYRHVKLDSEDLILSYSRHQQTLIFCYQSTPSQTDLYAQGVKCTQTEVECKEKALQTKIPQCHVLIQTDPYNVTVCTQTLVTNRHCCVQTAATNNEMVEMVEPHRPDDQILTLILSSLQGQSDLLQTGILEALNQLTELTLLSLKKEQDQSKDYFGIIVDVPNEGRDMPKIQNEPKR</sequence>
<dbReference type="AlphaFoldDB" id="B4NAR8"/>
<keyword evidence="2" id="KW-1185">Reference proteome</keyword>
<dbReference type="EMBL" id="CH964232">
    <property type="protein sequence ID" value="EDW80882.2"/>
    <property type="molecule type" value="Genomic_DNA"/>
</dbReference>
<dbReference type="KEGG" id="dwi:6647018"/>
<gene>
    <name evidence="1" type="primary">Dwil\GK11321</name>
    <name evidence="1" type="ORF">Dwil_GK11321</name>
</gene>
<dbReference type="HOGENOM" id="CLU_1002111_0_0_1"/>
<name>B4NAR8_DROWI</name>
<dbReference type="SMR" id="B4NAR8"/>
<dbReference type="STRING" id="7260.B4NAR8"/>
<evidence type="ECO:0000313" key="2">
    <source>
        <dbReference type="Proteomes" id="UP000007798"/>
    </source>
</evidence>
<reference evidence="1 2" key="1">
    <citation type="journal article" date="2007" name="Nature">
        <title>Evolution of genes and genomes on the Drosophila phylogeny.</title>
        <authorList>
            <consortium name="Drosophila 12 Genomes Consortium"/>
            <person name="Clark A.G."/>
            <person name="Eisen M.B."/>
            <person name="Smith D.R."/>
            <person name="Bergman C.M."/>
            <person name="Oliver B."/>
            <person name="Markow T.A."/>
            <person name="Kaufman T.C."/>
            <person name="Kellis M."/>
            <person name="Gelbart W."/>
            <person name="Iyer V.N."/>
            <person name="Pollard D.A."/>
            <person name="Sackton T.B."/>
            <person name="Larracuente A.M."/>
            <person name="Singh N.D."/>
            <person name="Abad J.P."/>
            <person name="Abt D.N."/>
            <person name="Adryan B."/>
            <person name="Aguade M."/>
            <person name="Akashi H."/>
            <person name="Anderson W.W."/>
            <person name="Aquadro C.F."/>
            <person name="Ardell D.H."/>
            <person name="Arguello R."/>
            <person name="Artieri C.G."/>
            <person name="Barbash D.A."/>
            <person name="Barker D."/>
            <person name="Barsanti P."/>
            <person name="Batterham P."/>
            <person name="Batzoglou S."/>
            <person name="Begun D."/>
            <person name="Bhutkar A."/>
            <person name="Blanco E."/>
            <person name="Bosak S.A."/>
            <person name="Bradley R.K."/>
            <person name="Brand A.D."/>
            <person name="Brent M.R."/>
            <person name="Brooks A.N."/>
            <person name="Brown R.H."/>
            <person name="Butlin R.K."/>
            <person name="Caggese C."/>
            <person name="Calvi B.R."/>
            <person name="Bernardo de Carvalho A."/>
            <person name="Caspi A."/>
            <person name="Castrezana S."/>
            <person name="Celniker S.E."/>
            <person name="Chang J.L."/>
            <person name="Chapple C."/>
            <person name="Chatterji S."/>
            <person name="Chinwalla A."/>
            <person name="Civetta A."/>
            <person name="Clifton S.W."/>
            <person name="Comeron J.M."/>
            <person name="Costello J.C."/>
            <person name="Coyne J.A."/>
            <person name="Daub J."/>
            <person name="David R.G."/>
            <person name="Delcher A.L."/>
            <person name="Delehaunty K."/>
            <person name="Do C.B."/>
            <person name="Ebling H."/>
            <person name="Edwards K."/>
            <person name="Eickbush T."/>
            <person name="Evans J.D."/>
            <person name="Filipski A."/>
            <person name="Findeiss S."/>
            <person name="Freyhult E."/>
            <person name="Fulton L."/>
            <person name="Fulton R."/>
            <person name="Garcia A.C."/>
            <person name="Gardiner A."/>
            <person name="Garfield D.A."/>
            <person name="Garvin B.E."/>
            <person name="Gibson G."/>
            <person name="Gilbert D."/>
            <person name="Gnerre S."/>
            <person name="Godfrey J."/>
            <person name="Good R."/>
            <person name="Gotea V."/>
            <person name="Gravely B."/>
            <person name="Greenberg A.J."/>
            <person name="Griffiths-Jones S."/>
            <person name="Gross S."/>
            <person name="Guigo R."/>
            <person name="Gustafson E.A."/>
            <person name="Haerty W."/>
            <person name="Hahn M.W."/>
            <person name="Halligan D.L."/>
            <person name="Halpern A.L."/>
            <person name="Halter G.M."/>
            <person name="Han M.V."/>
            <person name="Heger A."/>
            <person name="Hillier L."/>
            <person name="Hinrichs A.S."/>
            <person name="Holmes I."/>
            <person name="Hoskins R.A."/>
            <person name="Hubisz M.J."/>
            <person name="Hultmark D."/>
            <person name="Huntley M.A."/>
            <person name="Jaffe D.B."/>
            <person name="Jagadeeshan S."/>
            <person name="Jeck W.R."/>
            <person name="Johnson J."/>
            <person name="Jones C.D."/>
            <person name="Jordan W.C."/>
            <person name="Karpen G.H."/>
            <person name="Kataoka E."/>
            <person name="Keightley P.D."/>
            <person name="Kheradpour P."/>
            <person name="Kirkness E.F."/>
            <person name="Koerich L.B."/>
            <person name="Kristiansen K."/>
            <person name="Kudrna D."/>
            <person name="Kulathinal R.J."/>
            <person name="Kumar S."/>
            <person name="Kwok R."/>
            <person name="Lander E."/>
            <person name="Langley C.H."/>
            <person name="Lapoint R."/>
            <person name="Lazzaro B.P."/>
            <person name="Lee S.J."/>
            <person name="Levesque L."/>
            <person name="Li R."/>
            <person name="Lin C.F."/>
            <person name="Lin M.F."/>
            <person name="Lindblad-Toh K."/>
            <person name="Llopart A."/>
            <person name="Long M."/>
            <person name="Low L."/>
            <person name="Lozovsky E."/>
            <person name="Lu J."/>
            <person name="Luo M."/>
            <person name="Machado C.A."/>
            <person name="Makalowski W."/>
            <person name="Marzo M."/>
            <person name="Matsuda M."/>
            <person name="Matzkin L."/>
            <person name="McAllister B."/>
            <person name="McBride C.S."/>
            <person name="McKernan B."/>
            <person name="McKernan K."/>
            <person name="Mendez-Lago M."/>
            <person name="Minx P."/>
            <person name="Mollenhauer M.U."/>
            <person name="Montooth K."/>
            <person name="Mount S.M."/>
            <person name="Mu X."/>
            <person name="Myers E."/>
            <person name="Negre B."/>
            <person name="Newfeld S."/>
            <person name="Nielsen R."/>
            <person name="Noor M.A."/>
            <person name="O'Grady P."/>
            <person name="Pachter L."/>
            <person name="Papaceit M."/>
            <person name="Parisi M.J."/>
            <person name="Parisi M."/>
            <person name="Parts L."/>
            <person name="Pedersen J.S."/>
            <person name="Pesole G."/>
            <person name="Phillippy A.M."/>
            <person name="Ponting C.P."/>
            <person name="Pop M."/>
            <person name="Porcelli D."/>
            <person name="Powell J.R."/>
            <person name="Prohaska S."/>
            <person name="Pruitt K."/>
            <person name="Puig M."/>
            <person name="Quesneville H."/>
            <person name="Ram K.R."/>
            <person name="Rand D."/>
            <person name="Rasmussen M.D."/>
            <person name="Reed L.K."/>
            <person name="Reenan R."/>
            <person name="Reily A."/>
            <person name="Remington K.A."/>
            <person name="Rieger T.T."/>
            <person name="Ritchie M.G."/>
            <person name="Robin C."/>
            <person name="Rogers Y.H."/>
            <person name="Rohde C."/>
            <person name="Rozas J."/>
            <person name="Rubenfield M.J."/>
            <person name="Ruiz A."/>
            <person name="Russo S."/>
            <person name="Salzberg S.L."/>
            <person name="Sanchez-Gracia A."/>
            <person name="Saranga D.J."/>
            <person name="Sato H."/>
            <person name="Schaeffer S.W."/>
            <person name="Schatz M.C."/>
            <person name="Schlenke T."/>
            <person name="Schwartz R."/>
            <person name="Segarra C."/>
            <person name="Singh R.S."/>
            <person name="Sirot L."/>
            <person name="Sirota M."/>
            <person name="Sisneros N.B."/>
            <person name="Smith C.D."/>
            <person name="Smith T.F."/>
            <person name="Spieth J."/>
            <person name="Stage D.E."/>
            <person name="Stark A."/>
            <person name="Stephan W."/>
            <person name="Strausberg R.L."/>
            <person name="Strempel S."/>
            <person name="Sturgill D."/>
            <person name="Sutton G."/>
            <person name="Sutton G.G."/>
            <person name="Tao W."/>
            <person name="Teichmann S."/>
            <person name="Tobari Y.N."/>
            <person name="Tomimura Y."/>
            <person name="Tsolas J.M."/>
            <person name="Valente V.L."/>
            <person name="Venter E."/>
            <person name="Venter J.C."/>
            <person name="Vicario S."/>
            <person name="Vieira F.G."/>
            <person name="Vilella A.J."/>
            <person name="Villasante A."/>
            <person name="Walenz B."/>
            <person name="Wang J."/>
            <person name="Wasserman M."/>
            <person name="Watts T."/>
            <person name="Wilson D."/>
            <person name="Wilson R.K."/>
            <person name="Wing R.A."/>
            <person name="Wolfner M.F."/>
            <person name="Wong A."/>
            <person name="Wong G.K."/>
            <person name="Wu C.I."/>
            <person name="Wu G."/>
            <person name="Yamamoto D."/>
            <person name="Yang H.P."/>
            <person name="Yang S.P."/>
            <person name="Yorke J.A."/>
            <person name="Yoshida K."/>
            <person name="Zdobnov E."/>
            <person name="Zhang P."/>
            <person name="Zhang Y."/>
            <person name="Zimin A.V."/>
            <person name="Baldwin J."/>
            <person name="Abdouelleil A."/>
            <person name="Abdulkadir J."/>
            <person name="Abebe A."/>
            <person name="Abera B."/>
            <person name="Abreu J."/>
            <person name="Acer S.C."/>
            <person name="Aftuck L."/>
            <person name="Alexander A."/>
            <person name="An P."/>
            <person name="Anderson E."/>
            <person name="Anderson S."/>
            <person name="Arachi H."/>
            <person name="Azer M."/>
            <person name="Bachantsang P."/>
            <person name="Barry A."/>
            <person name="Bayul T."/>
            <person name="Berlin A."/>
            <person name="Bessette D."/>
            <person name="Bloom T."/>
            <person name="Blye J."/>
            <person name="Boguslavskiy L."/>
            <person name="Bonnet C."/>
            <person name="Boukhgalter B."/>
            <person name="Bourzgui I."/>
            <person name="Brown A."/>
            <person name="Cahill P."/>
            <person name="Channer S."/>
            <person name="Cheshatsang Y."/>
            <person name="Chuda L."/>
            <person name="Citroen M."/>
            <person name="Collymore A."/>
            <person name="Cooke P."/>
            <person name="Costello M."/>
            <person name="D'Aco K."/>
            <person name="Daza R."/>
            <person name="De Haan G."/>
            <person name="DeGray S."/>
            <person name="DeMaso C."/>
            <person name="Dhargay N."/>
            <person name="Dooley K."/>
            <person name="Dooley E."/>
            <person name="Doricent M."/>
            <person name="Dorje P."/>
            <person name="Dorjee K."/>
            <person name="Dupes A."/>
            <person name="Elong R."/>
            <person name="Falk J."/>
            <person name="Farina A."/>
            <person name="Faro S."/>
            <person name="Ferguson D."/>
            <person name="Fisher S."/>
            <person name="Foley C.D."/>
            <person name="Franke A."/>
            <person name="Friedrich D."/>
            <person name="Gadbois L."/>
            <person name="Gearin G."/>
            <person name="Gearin C.R."/>
            <person name="Giannoukos G."/>
            <person name="Goode T."/>
            <person name="Graham J."/>
            <person name="Grandbois E."/>
            <person name="Grewal S."/>
            <person name="Gyaltsen K."/>
            <person name="Hafez N."/>
            <person name="Hagos B."/>
            <person name="Hall J."/>
            <person name="Henson C."/>
            <person name="Hollinger A."/>
            <person name="Honan T."/>
            <person name="Huard M.D."/>
            <person name="Hughes L."/>
            <person name="Hurhula B."/>
            <person name="Husby M.E."/>
            <person name="Kamat A."/>
            <person name="Kanga B."/>
            <person name="Kashin S."/>
            <person name="Khazanovich D."/>
            <person name="Kisner P."/>
            <person name="Lance K."/>
            <person name="Lara M."/>
            <person name="Lee W."/>
            <person name="Lennon N."/>
            <person name="Letendre F."/>
            <person name="LeVine R."/>
            <person name="Lipovsky A."/>
            <person name="Liu X."/>
            <person name="Liu J."/>
            <person name="Liu S."/>
            <person name="Lokyitsang T."/>
            <person name="Lokyitsang Y."/>
            <person name="Lubonja R."/>
            <person name="Lui A."/>
            <person name="MacDonald P."/>
            <person name="Magnisalis V."/>
            <person name="Maru K."/>
            <person name="Matthews C."/>
            <person name="McCusker W."/>
            <person name="McDonough S."/>
            <person name="Mehta T."/>
            <person name="Meldrim J."/>
            <person name="Meneus L."/>
            <person name="Mihai O."/>
            <person name="Mihalev A."/>
            <person name="Mihova T."/>
            <person name="Mittelman R."/>
            <person name="Mlenga V."/>
            <person name="Montmayeur A."/>
            <person name="Mulrain L."/>
            <person name="Navidi A."/>
            <person name="Naylor J."/>
            <person name="Negash T."/>
            <person name="Nguyen T."/>
            <person name="Nguyen N."/>
            <person name="Nicol R."/>
            <person name="Norbu C."/>
            <person name="Norbu N."/>
            <person name="Novod N."/>
            <person name="O'Neill B."/>
            <person name="Osman S."/>
            <person name="Markiewicz E."/>
            <person name="Oyono O.L."/>
            <person name="Patti C."/>
            <person name="Phunkhang P."/>
            <person name="Pierre F."/>
            <person name="Priest M."/>
            <person name="Raghuraman S."/>
            <person name="Rege F."/>
            <person name="Reyes R."/>
            <person name="Rise C."/>
            <person name="Rogov P."/>
            <person name="Ross K."/>
            <person name="Ryan E."/>
            <person name="Settipalli S."/>
            <person name="Shea T."/>
            <person name="Sherpa N."/>
            <person name="Shi L."/>
            <person name="Shih D."/>
            <person name="Sparrow T."/>
            <person name="Spaulding J."/>
            <person name="Stalker J."/>
            <person name="Stange-Thomann N."/>
            <person name="Stavropoulos S."/>
            <person name="Stone C."/>
            <person name="Strader C."/>
            <person name="Tesfaye S."/>
            <person name="Thomson T."/>
            <person name="Thoulutsang Y."/>
            <person name="Thoulutsang D."/>
            <person name="Topham K."/>
            <person name="Topping I."/>
            <person name="Tsamla T."/>
            <person name="Vassiliev H."/>
            <person name="Vo A."/>
            <person name="Wangchuk T."/>
            <person name="Wangdi T."/>
            <person name="Weiand M."/>
            <person name="Wilkinson J."/>
            <person name="Wilson A."/>
            <person name="Yadav S."/>
            <person name="Young G."/>
            <person name="Yu Q."/>
            <person name="Zembek L."/>
            <person name="Zhong D."/>
            <person name="Zimmer A."/>
            <person name="Zwirko Z."/>
            <person name="Jaffe D.B."/>
            <person name="Alvarez P."/>
            <person name="Brockman W."/>
            <person name="Butler J."/>
            <person name="Chin C."/>
            <person name="Gnerre S."/>
            <person name="Grabherr M."/>
            <person name="Kleber M."/>
            <person name="Mauceli E."/>
            <person name="MacCallum I."/>
        </authorList>
    </citation>
    <scope>NUCLEOTIDE SEQUENCE [LARGE SCALE GENOMIC DNA]</scope>
    <source>
        <strain evidence="2">Tucson 14030-0811.24</strain>
    </source>
</reference>
<proteinExistence type="predicted"/>
<protein>
    <submittedName>
        <fullName evidence="1">Uncharacterized protein</fullName>
    </submittedName>
</protein>
<accession>B4NAR8</accession>